<dbReference type="Proteomes" id="UP000220133">
    <property type="component" value="Chromosome"/>
</dbReference>
<dbReference type="InterPro" id="IPR025535">
    <property type="entry name" value="DUF4421"/>
</dbReference>
<accession>A0A291QZT5</accession>
<proteinExistence type="predicted"/>
<dbReference type="KEGG" id="cbae:COR50_21020"/>
<name>A0A291QZT5_9BACT</name>
<organism evidence="1 2">
    <name type="scientific">Chitinophaga caeni</name>
    <dbReference type="NCBI Taxonomy" id="2029983"/>
    <lineage>
        <taxon>Bacteria</taxon>
        <taxon>Pseudomonadati</taxon>
        <taxon>Bacteroidota</taxon>
        <taxon>Chitinophagia</taxon>
        <taxon>Chitinophagales</taxon>
        <taxon>Chitinophagaceae</taxon>
        <taxon>Chitinophaga</taxon>
    </lineage>
</organism>
<evidence type="ECO:0000313" key="2">
    <source>
        <dbReference type="Proteomes" id="UP000220133"/>
    </source>
</evidence>
<dbReference type="AlphaFoldDB" id="A0A291QZT5"/>
<sequence>MRKYLTTVLLILICRQVSFGQVDISWLNPPLDSNYIEDHSKDLTVRLYGSRKYTHFDLVDHQQKEKVLYKPNSNFNVGFGFNYKFLGINFGFNLPFINNDDEKYGKTKYLDLQSHIYLRKIVIDFYGQYYKGYYLANPINTLENYQASGRFPQRPDMYNVDLGVSAHYIFNHQKFSYRAAYLQNEYQKKSAGSFLLGGDIFSYKMKGDSALVPRDIKNKDFFDYDDYHKTNVISLAVNGGYAYTYVIRSHFFVMASLSGAVGINHTTLYYLDTDRTNQETGWQLNTTLRIAAGYNSSKYFAGIHYVDMKTRSESPIDRTYQAFGTGNFRVSFVKRFVLKKKLF</sequence>
<reference evidence="1 2" key="1">
    <citation type="submission" date="2017-10" db="EMBL/GenBank/DDBJ databases">
        <title>Paenichitinophaga pekingensis gen. nov., sp. nov., isolated from activated sludge.</title>
        <authorList>
            <person name="Jin D."/>
            <person name="Kong X."/>
            <person name="Deng Y."/>
            <person name="Bai Z."/>
        </authorList>
    </citation>
    <scope>NUCLEOTIDE SEQUENCE [LARGE SCALE GENOMIC DNA]</scope>
    <source>
        <strain evidence="1 2">13</strain>
    </source>
</reference>
<dbReference type="EMBL" id="CP023777">
    <property type="protein sequence ID" value="ATL49458.1"/>
    <property type="molecule type" value="Genomic_DNA"/>
</dbReference>
<dbReference type="RefSeq" id="WP_098195825.1">
    <property type="nucleotide sequence ID" value="NZ_CP023777.1"/>
</dbReference>
<keyword evidence="2" id="KW-1185">Reference proteome</keyword>
<dbReference type="Pfam" id="PF14391">
    <property type="entry name" value="DUF4421"/>
    <property type="match status" value="1"/>
</dbReference>
<evidence type="ECO:0000313" key="1">
    <source>
        <dbReference type="EMBL" id="ATL49458.1"/>
    </source>
</evidence>
<dbReference type="OrthoDB" id="669053at2"/>
<gene>
    <name evidence="1" type="ORF">COR50_21020</name>
</gene>
<protein>
    <recommendedName>
        <fullName evidence="3">DUF4421 domain-containing protein</fullName>
    </recommendedName>
</protein>
<evidence type="ECO:0008006" key="3">
    <source>
        <dbReference type="Google" id="ProtNLM"/>
    </source>
</evidence>